<dbReference type="PANTHER" id="PTHR23221:SF7">
    <property type="entry name" value="PHOSPHATIDYLINOSITOL-GLYCAN-SPECIFIC PHOSPHOLIPASE D"/>
    <property type="match status" value="1"/>
</dbReference>
<gene>
    <name evidence="6" type="ORF">NO1_0970</name>
</gene>
<sequence>MLNKIKALLGAGVFLLGITAQLSAAGSYLETGYGDYDVQTPSQNNIYDSKLTIDKYIFSGSIITKTHGFMSGGGSGQIYTPTIYNNMSTESTSPNIIVNGPGYSYNQGGEQRYEMRKLGLYTSERLLPGFPAVPKDQSMQKALGIFDVYPGNADIINNEDIHISFKAYAKHNSGVYVAPYMKLPGTKIIIAVLEGSANTNATTAEFTVGDGNSGNNYDPILNNTNNGWTGTITSGHNDSLAYGFTFVYNNGTLPSGSKVRLIIQMPYAQGGDPDEMDYFFMTQGVPFLQKVVSNNTEVGQLAAGGSGQTGHDTLNSQLYGWTASGGGDINGDGFPDLVVGDPYFKYTKDSNTKATGRVYVYLGGPDKILSTQDLPPPDIIIENPSTESIDSMDREFGFKVKLGDINNDGFADIIVGQPSYGTTQNMINAGRILIYYGGRQIKTGELAMNLIDTNKMIKPSVIIENDTQTQTNADPYTDPKFGAVFDVGDINNDGFADIIAKVGNNVDYTQNRIYAISGKDISKDTDPELSRKIEKRGLKSLNAETSIYALAGSEVAVIGDMNSDKIQDFAVSYPRAGGSQVSDVRVFFSYSSNDGNLKGFTYTNPGILFTDLSANNAYFGVSLAGGDINHDGYADLIVGKMMVVGNDTSGKVLVLLGSGARSGYGSQVFYNGDDPSKTSAGIIAINDPLPAKNDIYGSYNYVRLDDGTEYKQKTRTATQFGLRVAAADINNDSYADILIGAPYYGESQIGAVYVVLGSSLEADRVINADHLEKYVITGPFANAHYGMTIAPLGDFSQNGYNDILIGAPGFVGESTFEGFPMSGGQNQVPSHSIDIFSNLYGVDNALPGLLLSAANPRSNETGWKEESQTINLVFYDRGKAGLNFDSIHVYLRNRDDYAPAGMILNSKKIANDYQSKVGLDFTLTDFWASSENYKEPGKSIPHYDGADNDTKLGQWYSPTNPFITPISDQLQGVTLNRYKANPRFIGLSFKAKPREDGSKILADSRDYQLYIQVSDRGGLSEITGFDDDRKTEITLNISTNEPLYASMNYKIEELGSTDDIARTGQIVKLADMNYDGIEDLAVAYPNWRMQENVPNNNNDKRYGYRGKVEIYFGSPDQKFTSENRSIIYGREDAYKNNNNDTMNDFGFGLSVVSAKMNVQDEPGLIDVLLIGAKDYVYLVKADSALPNFTEQTSQELGENKKLRLREMNNGTGIVENSYTPGKMVALRDTENPTSDYVAVLNKAGTHYMLIKGKVDSQYRSKWFSVKTGEIDPVHPTTVEDYDDSIQMIAGNVLEAGRQQLIFGNMKSSPNLVIIHKIMDTIDKDSDTNNPITILSNEGNNFGFGSSLAAGYFTTPLGSNGLPKDKSNNEYPLQDLAIGLPEAKINEAIEASGLVLIIKGGSIKAGDISSGFGEKEKNYFLRFGETPGGRFGSSLAALRYTGSPLHLTRFDDDDSYHDDYDDLAIGAPGEGKVYIYRGEDTGLPKYASTAYITNRDNTYSNYGKYLANAGDLQQTGSELLAISALGKIDFLRTNRMLDTEPPIIDYMYPENNQYEVERNATISFIVKDVSGVNQSQFNVVRVINGRDVSIVNGGVVVQGQQYLNGGKIFRLSVVDPQTEEPVPSGISPQVVRYDLALAEGTQWNPSEVMEFKVTVGDARRVYVKEGDLVRAIVKSKTKDFSYGFVAKFSDNEEVGTANEIVGENTDSYFGSALAYVGDVNKDGYPDFIVGEYGNNAYGWMSGKAYLFLGNKDLEKMCKPAAKFSLAMGDTNSVDRFGSNSAKFGWRVAPAGDLNGDGYDDVAVMAVNSSTFGGEVFVLFGNPDPRQSMAVNPDSTLEKETKRIYLSQPAPQSFAWDSDYINFHALSIRAEANASGPDGLGYGLHGGGDLNGDGFDDLIIGAPYHDEGSVEAAGRVYILYGRENLIDIYARKSYKYSSVISSYAGPLMLKNAEYKATNPDSSAFMPKIYPIAYISDPNPEHYGLFGWSVLTGINLNGDTYARTKTFNGISETVTIQISDLVVSAIGADKQRGKVHIYSGKVPASDSQAVYGVDYVKFFQGDDLGDKFGYSLANLGDVSADDNKGYGAKKDNPVGQDFVVGAPGAGATGEDKRKNTSGAAYLYVSRPERADFDHIERELAVYGQKSGDQFGYAVSNVGNLDNDPLGNNDFAVGAPYWDKLNYNTTSKNYTVVSANVGRVYIFGTVLANNGTEADPVYDLKTSIYPAQIATGVADNTFFGAAIAYLGDIDEDFSPEYLVGSPGYDQGIAFSTVKSNIGRVYFYTNPDLVNPLVFGPEEKLYTWPLPGDTSAELYSLTQGGTLNYNEPVRFRIFDDRAVKLDSVLVELDPLSKNHVSRYMFVPSQTGKKYYTYVNRKNVDFFLNLGGDFYHDTTYNIRIYATDQRGNALDYYYEEGVNHNNYTYLPFGRGTTGNNSYITNVPWPMAERNDADTIRTDNRKQHIKPYFQYSFHTTKNAVGEPEVEMFYITKQDDSIPDYFDQGDLKLYLDLSRGSGVNLTSYNIFTLPNNVLTYASGKGVTFGVTKDINIADKPFKKNGDIWKIAGDKIDVNLGGDGIFTIGIWASNDNGYAMTPKLRTFVYDTDPPSIVTGVFVSTEKDANGKDVTVTMNYLPAAGSTRNADNGVINFAIVDKGSGLDVVSANGAIDLSKFEVYISAATSKNGTTMPEQRVSLDNLSVNARSMDYPDGSNSAKPTTLSVSILNYEFFYEDLVTIRVKVTDNIGRPADVSYWYRVSPDYRPPQITYGRPPLIETGEYTMGELALSLNAYDDVGVSYVAFAVLEADVVPSIEGTTYLAMSKDATGTRNLELKVSQDRTHSETTLNYSGVMDLYMKGVNHPTVAPDGMRYIRVAFGDEQRNLSEWTTCSVILDADSETGGPLMPTILVNYHSHDVSPDNRDLVGLNIPHVSTQPLYFNKDTGLVDLYVFARDTIVSLNGQAVTPPPNWWPNEADTGEDRPLGVVVSVYTLDKNGNMIWNPRQGVGSFKAYSDVILPYRDLIEAKDNQYTKFAMRKIPSFNLSDYVPAADNSLGEVLDLYVNFVDNDALLPISFFTMPVNTDNESLQLGENNWNNYLFLEYPALASHEVVNARYPTLVTHSYTSNSVGLDIYSYHPLNDLQGLVTSGWVTYPSNPKTLEHRNVIEMAMLYGRVTESRYQGNNIRVNFSEEPKHLRLYYDNTPPELTDLQAFGGRAGGESYLYKANSYSANRDYLKFNAKYRDVISTNLTVQPLAVHKLYYQIIAVTANGEDAMIWVDTKGWSAFYDKQKSEANQGKGLQYDRVGNYLSYDGTTLNAGQWIYLAGPTSNKLDKDPDKIMGNLYEYFEGAITASISDTKNDPSRWKPITDGYSAWLTNPDNSPNINSDVGSPRQRTNLTPTEQITLAGLKGSALLTVKDADGQDIKVSANKFVVEDLAAKYMASANLSLWTALDVADSDINDKTKPIDDWTTLYYPVEIPVSLDVGAMYFLRVAARDQAGNFSKIMISNPVYVDFDSPNPPSHNYASNLPLNRNRFDIDFSDDLSGLYNLAFIKNTDRRDLQYIYMDNITINPESLRDPRLITTDPDAPKVNTGNYTYDYQQQVTQNWKIDPKLWDKLPSGEKTTLYFILEDAVGKTYSDLTSDSEGFSFVKDVTAPTLDPRMSSEEGIEEYEAGGSVLRYTRDTVLTLNVQPMEAHLIVVTDVTPSAVLASVTADERIDDGQKYYENEYFLHDDLQYIKDFSFEWEGDHSIRKPWYVQLAKAQEKTKKSVDDTDRGTPTESVDDTRSTLNIVFLSSATDAKDDLYMFEDKSQMGAQGHYALGVHFDIDGKKEEEKRGFSYSDLWENYVWGGLVTTFNAEAWNDQFLTYNYTVGVLLNASKIIKSTASPQNMIGAMNNAADEHFGYFGLVVETASERKVAPRKVQATDDDWENWVLLTVNVVIPANSNAADKIVTISIRHLDEIENDEPYKIGLFGTTKLSGTLLVDTLYVVPGLNITPNILVSGNQNANGYDFSLPIENMTNRYTVLAYDKVGNVAARQVEVIGDNTPPTWTVPVFAQWPAANESEWVEEAYRLITSNARYQEALRGNKLGDNKRYIAYFQWPPESFQDATNITPSVAYNPLETEYWISQNGQVTRQIVEGGKPYSDAFRDGMGYMAAYFLAQEDGQMPIYMYNYNILEAELKGEINNAETGGVTVNYYEWKESFNTNYAYPGPVDLTKMQYRGLADGFIAGIQSGGFYKYKVTAVNIFGDKQGESEPVYTEPIWFDIDAPTVHYTYSPSITESVEVWDAEGKPTMGFQYTGWYTGPIQVTVNAYDIIWKGKGYGSENWVTGGVGVNRIELVINGVSSNPYPIKVDEIPDNQTRLNKIITFNLTAEGPNSFKVRAIDKFGWESEWLEVNGGLNIDRQSPVLNVNSEADDMLVPSFLESDGVTKVHLDGKWINKEWIKAASKTGDENYGIGFTIGFSDQKGVGTQKMLWSVNDVEKQGVTLNSAEYGVAGSFSYTPRGSTTSMLVDIREGVVDGVVHKSYLSLTPQEYSQLNSAEILTSVTEEGYTNYYRWLTYKGDNFFNEAELRAALNKIKFANPQKVIDAWRYHTEEDFPGGDFFERKPQYQYFSDNGFTLFEDGYHMVSVSVVDKLGHVSDAKTFGYVLKDTAPPDIQVNLGGSFQSEWYVGGWKDDSVGPLNELTNKTMHPKGIMVQAEVGDLFANKVLVTESYYPTEYAAYSAGDMENLRHYDQKKVLSPGSGVKEVKLWVGTESDMSEISVLARDYESRGIDTRFGFSINKYPQDEYYSDSYKKNDIMLSDFLITRNGINMIKYQLWDFADNTKIPHPLNPKNSDPRQWSDVLRSYVYPSDFNVIRGIKVDTLPPYALALEIVSRNMNDIDAWQQRLLYNSYTDTLQDKEGYEPVYTNKKEIVVRFYGKDDGIGVRYGWFSALENAVSPGYGVVTGTALPVDTYVNAEKWEDIAAFEYSPKVESKEQGILEYANYRIIQFDAKQGTRNLTLRLADDFGLDYKVSRSSILERSATFNYADYDNGDVEAADYLSLSALNKGLYENPGSLEGGYMVVTDNANSNIGYFISGGWLDAPSPNKLIGLMADDPMVNGPNESESGKRAEKNVTGGYTYERVIITANEETITLDVYLWDAKIDGREDHWSEEIVTADRIIVFDNEIYASGIMPVTLPIAELQYDEGLENFGNCGGLWTNTTNVTVSYVHDESGELSGITHIMFGGDDIVSVRVATTNPAVTASYKTGEWVPYAYGMRGVTNDYVVTVRDPLIQGTRNISIIGVRDRADNAITGNVAGNIIHTGEFYYDIYMPRDAENRHLIKNQHDDILNGKYYVGAPTYNLEFNFNGASDIDILEYGQRGYNSLLSGNYEALSNRDSLKNKPDFWREIRNIAMKEYEGDGEKYLVIRLFDRGTKDMTEFNMLTITYNHFVDNTAPTLSITGLQDKDTAWYTPRVEFNLNVTDNGSGIASIVYQLRNETAEINRGWVNPPVTESYTFNSAKRYPTANTLSYIKITDSGDDNRINIWVKDGVGNAATYNVRGIKVNGAPPIISSVSVPQGSGLLSGNVIYTNQKDLPLYIQGQSLDYLDFMVSDLVTKHMSKNNAKIYNVPIIEVQSDLDGVRTMNIEAYDTLYNGLSNKTGAFYATRSYTVVLDRTTPKFSVSTAPHFGVQQITKVDDSMVIAGDIENPSGTGEATPVQVFYQINSTAGVWPAQVSGNTWAIYLRDVIEQSGRSDGQYTLRIYAQDLAGNINQEGDATVTSSYRYFDFSMPSGYIMAQRGMILRGLDVGASVNSSEQQAMQTASSKLGGVKYAPGLDTTTLPIVKETPTANPTGNIVLQYSEAAAKQVDGKTDTFRIFYLDQTKNEWVLVPGQENKETNGITAHDKENRTLSAPIIGFGLYRIFDTTTFAEDLKDVHMFPNPYKGSDGDLSNGEDDQADRAQIVIENITKTTRAKIYTISGELVATLEDPNQSTHALKWDLTNSRGAKVASGIYIILLTDEEGHRFIGRLTVVR</sequence>
<dbReference type="PANTHER" id="PTHR23221">
    <property type="entry name" value="GLYCOSYLPHOSPHATIDYLINOSITOL PHOSPHOLIPASE D"/>
    <property type="match status" value="1"/>
</dbReference>
<evidence type="ECO:0000313" key="6">
    <source>
        <dbReference type="EMBL" id="GBR73628.1"/>
    </source>
</evidence>
<keyword evidence="4" id="KW-0325">Glycoprotein</keyword>
<keyword evidence="1 5" id="KW-0732">Signal</keyword>
<keyword evidence="2" id="KW-0677">Repeat</keyword>
<dbReference type="Pfam" id="PF01839">
    <property type="entry name" value="FG-GAP"/>
    <property type="match status" value="6"/>
</dbReference>
<protein>
    <submittedName>
        <fullName evidence="6">Integrin alpha</fullName>
    </submittedName>
</protein>
<dbReference type="Proteomes" id="UP000269352">
    <property type="component" value="Unassembled WGS sequence"/>
</dbReference>
<dbReference type="GO" id="GO:0007155">
    <property type="term" value="P:cell adhesion"/>
    <property type="evidence" value="ECO:0007669"/>
    <property type="project" value="InterPro"/>
</dbReference>
<dbReference type="PRINTS" id="PR01185">
    <property type="entry name" value="INTEGRINA"/>
</dbReference>
<feature type="signal peptide" evidence="5">
    <location>
        <begin position="1"/>
        <end position="24"/>
    </location>
</feature>
<dbReference type="PROSITE" id="PS51470">
    <property type="entry name" value="FG_GAP"/>
    <property type="match status" value="9"/>
</dbReference>
<dbReference type="InterPro" id="IPR013517">
    <property type="entry name" value="FG-GAP"/>
</dbReference>
<dbReference type="SUPFAM" id="SSF69318">
    <property type="entry name" value="Integrin alpha N-terminal domain"/>
    <property type="match status" value="6"/>
</dbReference>
<name>A0A388TBL5_TERA1</name>
<accession>A0A388TBL5</accession>
<dbReference type="Gene3D" id="2.130.10.130">
    <property type="entry name" value="Integrin alpha, N-terminal"/>
    <property type="match status" value="8"/>
</dbReference>
<feature type="chain" id="PRO_5018262069" evidence="5">
    <location>
        <begin position="25"/>
        <end position="6012"/>
    </location>
</feature>
<organism evidence="6 7">
    <name type="scientific">Termititenax aidoneus</name>
    <dbReference type="NCBI Taxonomy" id="2218524"/>
    <lineage>
        <taxon>Bacteria</taxon>
        <taxon>Bacillati</taxon>
        <taxon>Candidatus Margulisiibacteriota</taxon>
        <taxon>Candidatus Termititenacia</taxon>
        <taxon>Candidatus Termititenacales</taxon>
        <taxon>Candidatus Termititenacaceae</taxon>
        <taxon>Candidatus Termititenax</taxon>
    </lineage>
</organism>
<keyword evidence="3" id="KW-0378">Hydrolase</keyword>
<evidence type="ECO:0000313" key="7">
    <source>
        <dbReference type="Proteomes" id="UP000269352"/>
    </source>
</evidence>
<dbReference type="InterPro" id="IPR013519">
    <property type="entry name" value="Int_alpha_beta-p"/>
</dbReference>
<dbReference type="GO" id="GO:0007229">
    <property type="term" value="P:integrin-mediated signaling pathway"/>
    <property type="evidence" value="ECO:0007669"/>
    <property type="project" value="UniProtKB-KW"/>
</dbReference>
<dbReference type="EMBL" id="BGZN01000015">
    <property type="protein sequence ID" value="GBR73628.1"/>
    <property type="molecule type" value="Genomic_DNA"/>
</dbReference>
<keyword evidence="7" id="KW-1185">Reference proteome</keyword>
<dbReference type="SMART" id="SM00191">
    <property type="entry name" value="Int_alpha"/>
    <property type="match status" value="16"/>
</dbReference>
<dbReference type="InterPro" id="IPR000413">
    <property type="entry name" value="Integrin_alpha"/>
</dbReference>
<dbReference type="Gene3D" id="2.60.40.4070">
    <property type="match status" value="1"/>
</dbReference>
<reference evidence="6 7" key="1">
    <citation type="journal article" date="2019" name="ISME J.">
        <title>Genome analyses of uncultured TG2/ZB3 bacteria in 'Margulisbacteria' specifically attached to ectosymbiotic spirochetes of protists in the termite gut.</title>
        <authorList>
            <person name="Utami Y.D."/>
            <person name="Kuwahara H."/>
            <person name="Igai K."/>
            <person name="Murakami T."/>
            <person name="Sugaya K."/>
            <person name="Morikawa T."/>
            <person name="Nagura Y."/>
            <person name="Yuki M."/>
            <person name="Deevong P."/>
            <person name="Inoue T."/>
            <person name="Kihara K."/>
            <person name="Lo N."/>
            <person name="Yamada A."/>
            <person name="Ohkuma M."/>
            <person name="Hongoh Y."/>
        </authorList>
    </citation>
    <scope>NUCLEOTIDE SEQUENCE [LARGE SCALE GENOMIC DNA]</scope>
    <source>
        <strain evidence="6">NkOx7-01</strain>
    </source>
</reference>
<evidence type="ECO:0000256" key="2">
    <source>
        <dbReference type="ARBA" id="ARBA00022737"/>
    </source>
</evidence>
<dbReference type="GO" id="GO:0016787">
    <property type="term" value="F:hydrolase activity"/>
    <property type="evidence" value="ECO:0007669"/>
    <property type="project" value="UniProtKB-KW"/>
</dbReference>
<evidence type="ECO:0000256" key="1">
    <source>
        <dbReference type="ARBA" id="ARBA00022729"/>
    </source>
</evidence>
<comment type="caution">
    <text evidence="6">The sequence shown here is derived from an EMBL/GenBank/DDBJ whole genome shotgun (WGS) entry which is preliminary data.</text>
</comment>
<dbReference type="GO" id="GO:0008305">
    <property type="term" value="C:integrin complex"/>
    <property type="evidence" value="ECO:0007669"/>
    <property type="project" value="InterPro"/>
</dbReference>
<dbReference type="InterPro" id="IPR028994">
    <property type="entry name" value="Integrin_alpha_N"/>
</dbReference>
<evidence type="ECO:0000256" key="5">
    <source>
        <dbReference type="SAM" id="SignalP"/>
    </source>
</evidence>
<proteinExistence type="predicted"/>
<keyword evidence="6" id="KW-0401">Integrin</keyword>
<evidence type="ECO:0000256" key="3">
    <source>
        <dbReference type="ARBA" id="ARBA00022801"/>
    </source>
</evidence>
<evidence type="ECO:0000256" key="4">
    <source>
        <dbReference type="ARBA" id="ARBA00023180"/>
    </source>
</evidence>